<comment type="caution">
    <text evidence="8">The sequence shown here is derived from an EMBL/GenBank/DDBJ whole genome shotgun (WGS) entry which is preliminary data.</text>
</comment>
<dbReference type="PROSITE" id="PS51469">
    <property type="entry name" value="SUN"/>
    <property type="match status" value="1"/>
</dbReference>
<dbReference type="Pfam" id="PF07738">
    <property type="entry name" value="Sad1_UNC"/>
    <property type="match status" value="1"/>
</dbReference>
<evidence type="ECO:0000256" key="1">
    <source>
        <dbReference type="ARBA" id="ARBA00004308"/>
    </source>
</evidence>
<accession>A0A1Y2A121</accession>
<evidence type="ECO:0000256" key="2">
    <source>
        <dbReference type="ARBA" id="ARBA00022692"/>
    </source>
</evidence>
<organism evidence="8 9">
    <name type="scientific">Clohesyomyces aquaticus</name>
    <dbReference type="NCBI Taxonomy" id="1231657"/>
    <lineage>
        <taxon>Eukaryota</taxon>
        <taxon>Fungi</taxon>
        <taxon>Dikarya</taxon>
        <taxon>Ascomycota</taxon>
        <taxon>Pezizomycotina</taxon>
        <taxon>Dothideomycetes</taxon>
        <taxon>Pleosporomycetidae</taxon>
        <taxon>Pleosporales</taxon>
        <taxon>Lindgomycetaceae</taxon>
        <taxon>Clohesyomyces</taxon>
    </lineage>
</organism>
<feature type="compositionally biased region" description="Low complexity" evidence="5">
    <location>
        <begin position="629"/>
        <end position="650"/>
    </location>
</feature>
<dbReference type="InterPro" id="IPR045120">
    <property type="entry name" value="Suco/Slp1-like"/>
</dbReference>
<feature type="compositionally biased region" description="Low complexity" evidence="5">
    <location>
        <begin position="152"/>
        <end position="167"/>
    </location>
</feature>
<evidence type="ECO:0000259" key="7">
    <source>
        <dbReference type="PROSITE" id="PS51469"/>
    </source>
</evidence>
<evidence type="ECO:0000256" key="6">
    <source>
        <dbReference type="SAM" id="SignalP"/>
    </source>
</evidence>
<feature type="region of interest" description="Disordered" evidence="5">
    <location>
        <begin position="442"/>
        <end position="464"/>
    </location>
</feature>
<feature type="compositionally biased region" description="Polar residues" evidence="5">
    <location>
        <begin position="501"/>
        <end position="513"/>
    </location>
</feature>
<feature type="region of interest" description="Disordered" evidence="5">
    <location>
        <begin position="501"/>
        <end position="606"/>
    </location>
</feature>
<gene>
    <name evidence="8" type="ORF">BCR34DRAFT_639921</name>
</gene>
<dbReference type="EMBL" id="MCFA01000020">
    <property type="protein sequence ID" value="ORY16148.1"/>
    <property type="molecule type" value="Genomic_DNA"/>
</dbReference>
<evidence type="ECO:0000256" key="3">
    <source>
        <dbReference type="ARBA" id="ARBA00022989"/>
    </source>
</evidence>
<protein>
    <submittedName>
        <fullName evidence="8">UNC-like C-terminal-domain-containing protein</fullName>
    </submittedName>
</protein>
<feature type="region of interest" description="Disordered" evidence="5">
    <location>
        <begin position="625"/>
        <end position="675"/>
    </location>
</feature>
<dbReference type="Gene3D" id="2.60.120.260">
    <property type="entry name" value="Galactose-binding domain-like"/>
    <property type="match status" value="1"/>
</dbReference>
<feature type="compositionally biased region" description="Basic and acidic residues" evidence="5">
    <location>
        <begin position="995"/>
        <end position="1011"/>
    </location>
</feature>
<dbReference type="GO" id="GO:0005737">
    <property type="term" value="C:cytoplasm"/>
    <property type="evidence" value="ECO:0007669"/>
    <property type="project" value="TreeGrafter"/>
</dbReference>
<feature type="region of interest" description="Disordered" evidence="5">
    <location>
        <begin position="197"/>
        <end position="221"/>
    </location>
</feature>
<keyword evidence="6" id="KW-0732">Signal</keyword>
<dbReference type="GO" id="GO:0012505">
    <property type="term" value="C:endomembrane system"/>
    <property type="evidence" value="ECO:0007669"/>
    <property type="project" value="UniProtKB-SubCell"/>
</dbReference>
<keyword evidence="2" id="KW-0812">Transmembrane</keyword>
<evidence type="ECO:0000313" key="9">
    <source>
        <dbReference type="Proteomes" id="UP000193144"/>
    </source>
</evidence>
<feature type="compositionally biased region" description="Polar residues" evidence="5">
    <location>
        <begin position="554"/>
        <end position="568"/>
    </location>
</feature>
<proteinExistence type="predicted"/>
<dbReference type="STRING" id="1231657.A0A1Y2A121"/>
<dbReference type="InterPro" id="IPR012919">
    <property type="entry name" value="SUN_dom"/>
</dbReference>
<dbReference type="FunFam" id="2.60.120.260:FF:000082">
    <property type="entry name" value="Sad1/UNC domain protein"/>
    <property type="match status" value="1"/>
</dbReference>
<dbReference type="OrthoDB" id="266334at2759"/>
<feature type="compositionally biased region" description="Acidic residues" evidence="5">
    <location>
        <begin position="1012"/>
        <end position="1023"/>
    </location>
</feature>
<feature type="region of interest" description="Disordered" evidence="5">
    <location>
        <begin position="26"/>
        <end position="50"/>
    </location>
</feature>
<feature type="region of interest" description="Disordered" evidence="5">
    <location>
        <begin position="829"/>
        <end position="1032"/>
    </location>
</feature>
<feature type="chain" id="PRO_5012282311" evidence="6">
    <location>
        <begin position="27"/>
        <end position="1032"/>
    </location>
</feature>
<feature type="compositionally biased region" description="Low complexity" evidence="5">
    <location>
        <begin position="573"/>
        <end position="592"/>
    </location>
</feature>
<feature type="compositionally biased region" description="Low complexity" evidence="5">
    <location>
        <begin position="514"/>
        <end position="535"/>
    </location>
</feature>
<dbReference type="PANTHER" id="PTHR12953:SF0">
    <property type="entry name" value="SUN DOMAIN-CONTAINING OSSIFICATION FACTOR"/>
    <property type="match status" value="1"/>
</dbReference>
<dbReference type="GO" id="GO:0016020">
    <property type="term" value="C:membrane"/>
    <property type="evidence" value="ECO:0007669"/>
    <property type="project" value="InterPro"/>
</dbReference>
<evidence type="ECO:0000256" key="5">
    <source>
        <dbReference type="SAM" id="MobiDB-lite"/>
    </source>
</evidence>
<evidence type="ECO:0000313" key="8">
    <source>
        <dbReference type="EMBL" id="ORY16148.1"/>
    </source>
</evidence>
<keyword evidence="9" id="KW-1185">Reference proteome</keyword>
<feature type="region of interest" description="Disordered" evidence="5">
    <location>
        <begin position="109"/>
        <end position="180"/>
    </location>
</feature>
<feature type="domain" description="SUN" evidence="7">
    <location>
        <begin position="268"/>
        <end position="436"/>
    </location>
</feature>
<feature type="compositionally biased region" description="Basic and acidic residues" evidence="5">
    <location>
        <begin position="947"/>
        <end position="960"/>
    </location>
</feature>
<name>A0A1Y2A121_9PLEO</name>
<keyword evidence="3" id="KW-1133">Transmembrane helix</keyword>
<sequence length="1032" mass="110928">MLSIGARVCKWTTLLLLCSIPTPAQPTNGTTTAAESHSHSHAAVASSRSTTNLHSPVALSSMKPAASSYADSDSTCLFRTINYITHTLPQQCLKTAWSAPTKVATLESIAGGEASPGPSVAISSIGEGGPDVRTGTKTLEEPVASKAPGAHESGSSDAPTSSSSQSEPEAEAETDSPLDNANFLSFEDWKKKNLVRVGQSPENVGQGRAASSEDRARRRPVNVNALDSLGEESEIEIDFGGFGNPSEETGKAAKPPSGTEDAVEATKAAEDEDNVAPSSWALSKDAGKTCKERFNYASFDCAATVLKTNSKVKGSSAILVENKDSYLLNECSAQNKFIIVELCDDILVDTIVLANYEFFSSMFRHFRVSVSDRYPVKMDRWRILDTFEARNSREVQPFLVKAPQIWARYLRIEFLTHYGNEFYCPISLLRVHGTTMMEQFRREEEEARGDDDYAQPIEAADGEPVMTASGVIEDGGYVPTEQVPMEADKEVVGEDSTTANITSQQAEPTQADGQPTNAEQQQQETEPTPSESTAAQLPSGSNVTEKGAVKGSERSTSISSPLAAQNASDGGESAVTSAQESKSSSSLSASNSTKGVPGLQSSSEDNPATVIVSSEQVGNVSAKVSMNETANAPSTPSSTKATSNTTAHSTPTQKESQSRSPSQPQPNTASPTTQESFFKSIHKRLQQLEVNSTLSLQYIEEQSRILRDAFIKVEKRQLSKTEKFLDHLNSTVMHELKSYRSMYDQLWQSTILELEGMKERQKAEMGEIGTRLSLVADELVWQKRMAVVQSTLLLLCLGLVLFVRSGPVGVGPQQGLDVPIVQQLGNKYTRFFDTPPGTPDARSSTGRKRRGFRSMWRSDTSAHLTSDAETDGRRSPVGVEFSPPTPEGEGEGGGNELGNLGSPTANNSIKIDNDGEPDADGDGDVDADQQQRIQVLATQSGPATPRGSRDSRPSWEEVERAVGLLKAEEQGQSLGFGNGKLGRDAQRRKKRSPLRRSESYDYDGTAERADGGVDDSPGEDDAGVEGVGGVSE</sequence>
<dbReference type="GO" id="GO:0034975">
    <property type="term" value="P:protein folding in endoplasmic reticulum"/>
    <property type="evidence" value="ECO:0007669"/>
    <property type="project" value="TreeGrafter"/>
</dbReference>
<feature type="compositionally biased region" description="Low complexity" evidence="5">
    <location>
        <begin position="30"/>
        <end position="50"/>
    </location>
</feature>
<comment type="subcellular location">
    <subcellularLocation>
        <location evidence="1">Endomembrane system</location>
    </subcellularLocation>
</comment>
<evidence type="ECO:0000256" key="4">
    <source>
        <dbReference type="ARBA" id="ARBA00023136"/>
    </source>
</evidence>
<reference evidence="8 9" key="1">
    <citation type="submission" date="2016-07" db="EMBL/GenBank/DDBJ databases">
        <title>Pervasive Adenine N6-methylation of Active Genes in Fungi.</title>
        <authorList>
            <consortium name="DOE Joint Genome Institute"/>
            <person name="Mondo S.J."/>
            <person name="Dannebaum R.O."/>
            <person name="Kuo R.C."/>
            <person name="Labutti K."/>
            <person name="Haridas S."/>
            <person name="Kuo A."/>
            <person name="Salamov A."/>
            <person name="Ahrendt S.R."/>
            <person name="Lipzen A."/>
            <person name="Sullivan W."/>
            <person name="Andreopoulos W.B."/>
            <person name="Clum A."/>
            <person name="Lindquist E."/>
            <person name="Daum C."/>
            <person name="Ramamoorthy G.K."/>
            <person name="Gryganskyi A."/>
            <person name="Culley D."/>
            <person name="Magnuson J.K."/>
            <person name="James T.Y."/>
            <person name="O'Malley M.A."/>
            <person name="Stajich J.E."/>
            <person name="Spatafora J.W."/>
            <person name="Visel A."/>
            <person name="Grigoriev I.V."/>
        </authorList>
    </citation>
    <scope>NUCLEOTIDE SEQUENCE [LARGE SCALE GENOMIC DNA]</scope>
    <source>
        <strain evidence="8 9">CBS 115471</strain>
    </source>
</reference>
<keyword evidence="4" id="KW-0472">Membrane</keyword>
<feature type="compositionally biased region" description="Polar residues" evidence="5">
    <location>
        <begin position="932"/>
        <end position="942"/>
    </location>
</feature>
<feature type="signal peptide" evidence="6">
    <location>
        <begin position="1"/>
        <end position="26"/>
    </location>
</feature>
<dbReference type="AlphaFoldDB" id="A0A1Y2A121"/>
<dbReference type="PANTHER" id="PTHR12953">
    <property type="entry name" value="MEMBRANE PROTEIN CH1 RELATED"/>
    <property type="match status" value="1"/>
</dbReference>
<dbReference type="Proteomes" id="UP000193144">
    <property type="component" value="Unassembled WGS sequence"/>
</dbReference>
<feature type="compositionally biased region" description="Acidic residues" evidence="5">
    <location>
        <begin position="914"/>
        <end position="927"/>
    </location>
</feature>